<dbReference type="Gene3D" id="1.20.1520.10">
    <property type="entry name" value="ADP-ribosylation factor-like 2-binding protein, domain"/>
    <property type="match status" value="1"/>
</dbReference>
<dbReference type="GO" id="GO:0005930">
    <property type="term" value="C:axoneme"/>
    <property type="evidence" value="ECO:0007669"/>
    <property type="project" value="TreeGrafter"/>
</dbReference>
<dbReference type="InterPro" id="IPR038888">
    <property type="entry name" value="CFAP36"/>
</dbReference>
<dbReference type="EMBL" id="JNBR01001409">
    <property type="protein sequence ID" value="OQR88117.1"/>
    <property type="molecule type" value="Genomic_DNA"/>
</dbReference>
<comment type="caution">
    <text evidence="11">The sequence shown here is derived from an EMBL/GenBank/DDBJ whole genome shotgun (WGS) entry which is preliminary data.</text>
</comment>
<dbReference type="InterPro" id="IPR042541">
    <property type="entry name" value="BART_sf"/>
</dbReference>
<comment type="similarity">
    <text evidence="3">Belongs to the CFAP36 family.</text>
</comment>
<evidence type="ECO:0000256" key="2">
    <source>
        <dbReference type="ARBA" id="ARBA00004496"/>
    </source>
</evidence>
<keyword evidence="12" id="KW-1185">Reference proteome</keyword>
<dbReference type="PANTHER" id="PTHR21532">
    <property type="entry name" value="PHOSPHODIESTERASE HL"/>
    <property type="match status" value="1"/>
</dbReference>
<sequence>MDERSEVALVDRLLAFSDAYALEAKFQAFAARHAMAFSTFDIDDDQPLELHDLFQAYEALHGDMLEAFVEDEQISPQELYQTLSRVQLHMNDSAAYDSLAVVLAALDFETFGKRMLQEAREQQRAAKEASDMGF</sequence>
<evidence type="ECO:0000313" key="11">
    <source>
        <dbReference type="EMBL" id="OQR88117.1"/>
    </source>
</evidence>
<evidence type="ECO:0000256" key="1">
    <source>
        <dbReference type="ARBA" id="ARBA00004138"/>
    </source>
</evidence>
<organism evidence="11 12">
    <name type="scientific">Achlya hypogyna</name>
    <name type="common">Oomycete</name>
    <name type="synonym">Protoachlya hypogyna</name>
    <dbReference type="NCBI Taxonomy" id="1202772"/>
    <lineage>
        <taxon>Eukaryota</taxon>
        <taxon>Sar</taxon>
        <taxon>Stramenopiles</taxon>
        <taxon>Oomycota</taxon>
        <taxon>Saprolegniomycetes</taxon>
        <taxon>Saprolegniales</taxon>
        <taxon>Achlyaceae</taxon>
        <taxon>Achlya</taxon>
    </lineage>
</organism>
<keyword evidence="6" id="KW-0175">Coiled coil</keyword>
<gene>
    <name evidence="11" type="ORF">ACHHYP_07546</name>
</gene>
<accession>A0A1V9YR18</accession>
<feature type="domain" description="BART" evidence="10">
    <location>
        <begin position="10"/>
        <end position="123"/>
    </location>
</feature>
<evidence type="ECO:0000256" key="8">
    <source>
        <dbReference type="ARBA" id="ARBA00023273"/>
    </source>
</evidence>
<dbReference type="AlphaFoldDB" id="A0A1V9YR18"/>
<dbReference type="Pfam" id="PF11527">
    <property type="entry name" value="ARL2_Bind_BART"/>
    <property type="match status" value="1"/>
</dbReference>
<name>A0A1V9YR18_ACHHY</name>
<evidence type="ECO:0000313" key="12">
    <source>
        <dbReference type="Proteomes" id="UP000243579"/>
    </source>
</evidence>
<dbReference type="PANTHER" id="PTHR21532:SF0">
    <property type="entry name" value="CILIA- AND FLAGELLA-ASSOCIATED PROTEIN 36"/>
    <property type="match status" value="1"/>
</dbReference>
<dbReference type="InterPro" id="IPR023379">
    <property type="entry name" value="BART_dom"/>
</dbReference>
<dbReference type="GO" id="GO:0097546">
    <property type="term" value="C:ciliary base"/>
    <property type="evidence" value="ECO:0007669"/>
    <property type="project" value="TreeGrafter"/>
</dbReference>
<dbReference type="OrthoDB" id="78440at2759"/>
<comment type="subcellular location">
    <subcellularLocation>
        <location evidence="1">Cell projection</location>
        <location evidence="1">Cilium</location>
    </subcellularLocation>
    <subcellularLocation>
        <location evidence="2">Cytoplasm</location>
    </subcellularLocation>
</comment>
<keyword evidence="7" id="KW-0969">Cilium</keyword>
<proteinExistence type="inferred from homology"/>
<evidence type="ECO:0000256" key="3">
    <source>
        <dbReference type="ARBA" id="ARBA00007460"/>
    </source>
</evidence>
<reference evidence="11 12" key="1">
    <citation type="journal article" date="2014" name="Genome Biol. Evol.">
        <title>The secreted proteins of Achlya hypogyna and Thraustotheca clavata identify the ancestral oomycete secretome and reveal gene acquisitions by horizontal gene transfer.</title>
        <authorList>
            <person name="Misner I."/>
            <person name="Blouin N."/>
            <person name="Leonard G."/>
            <person name="Richards T.A."/>
            <person name="Lane C.E."/>
        </authorList>
    </citation>
    <scope>NUCLEOTIDE SEQUENCE [LARGE SCALE GENOMIC DNA]</scope>
    <source>
        <strain evidence="11 12">ATCC 48635</strain>
    </source>
</reference>
<evidence type="ECO:0000256" key="4">
    <source>
        <dbReference type="ARBA" id="ARBA00021815"/>
    </source>
</evidence>
<evidence type="ECO:0000256" key="5">
    <source>
        <dbReference type="ARBA" id="ARBA00022490"/>
    </source>
</evidence>
<dbReference type="Proteomes" id="UP000243579">
    <property type="component" value="Unassembled WGS sequence"/>
</dbReference>
<evidence type="ECO:0000256" key="6">
    <source>
        <dbReference type="ARBA" id="ARBA00023054"/>
    </source>
</evidence>
<evidence type="ECO:0000256" key="7">
    <source>
        <dbReference type="ARBA" id="ARBA00023069"/>
    </source>
</evidence>
<evidence type="ECO:0000259" key="10">
    <source>
        <dbReference type="Pfam" id="PF11527"/>
    </source>
</evidence>
<protein>
    <recommendedName>
        <fullName evidence="4">Cilia- and flagella-associated protein 36</fullName>
    </recommendedName>
    <alternativeName>
        <fullName evidence="9">Coiled-coil domain-containing protein 104</fullName>
    </alternativeName>
</protein>
<keyword evidence="8" id="KW-0966">Cell projection</keyword>
<evidence type="ECO:0000256" key="9">
    <source>
        <dbReference type="ARBA" id="ARBA00031593"/>
    </source>
</evidence>
<keyword evidence="5" id="KW-0963">Cytoplasm</keyword>